<organism evidence="2 3">
    <name type="scientific">Maribacter aquivivus</name>
    <dbReference type="NCBI Taxonomy" id="228958"/>
    <lineage>
        <taxon>Bacteria</taxon>
        <taxon>Pseudomonadati</taxon>
        <taxon>Bacteroidota</taxon>
        <taxon>Flavobacteriia</taxon>
        <taxon>Flavobacteriales</taxon>
        <taxon>Flavobacteriaceae</taxon>
        <taxon>Maribacter</taxon>
    </lineage>
</organism>
<protein>
    <submittedName>
        <fullName evidence="2">Thiol-disulfide isomerase or thioredoxin</fullName>
    </submittedName>
</protein>
<dbReference type="GO" id="GO:0016209">
    <property type="term" value="F:antioxidant activity"/>
    <property type="evidence" value="ECO:0007669"/>
    <property type="project" value="InterPro"/>
</dbReference>
<dbReference type="AlphaFoldDB" id="A0A1M6UUX6"/>
<dbReference type="PROSITE" id="PS51352">
    <property type="entry name" value="THIOREDOXIN_2"/>
    <property type="match status" value="1"/>
</dbReference>
<feature type="domain" description="Thioredoxin" evidence="1">
    <location>
        <begin position="129"/>
        <end position="267"/>
    </location>
</feature>
<accession>A0A1M6UUX6</accession>
<reference evidence="3" key="1">
    <citation type="submission" date="2016-11" db="EMBL/GenBank/DDBJ databases">
        <authorList>
            <person name="Varghese N."/>
            <person name="Submissions S."/>
        </authorList>
    </citation>
    <scope>NUCLEOTIDE SEQUENCE [LARGE SCALE GENOMIC DNA]</scope>
    <source>
        <strain evidence="3">DSM 16478</strain>
    </source>
</reference>
<dbReference type="GO" id="GO:0016853">
    <property type="term" value="F:isomerase activity"/>
    <property type="evidence" value="ECO:0007669"/>
    <property type="project" value="UniProtKB-KW"/>
</dbReference>
<dbReference type="STRING" id="228958.SAMN04488007_3697"/>
<name>A0A1M6UUX6_9FLAO</name>
<evidence type="ECO:0000313" key="2">
    <source>
        <dbReference type="EMBL" id="SHK72994.1"/>
    </source>
</evidence>
<dbReference type="SUPFAM" id="SSF52833">
    <property type="entry name" value="Thioredoxin-like"/>
    <property type="match status" value="1"/>
</dbReference>
<sequence length="281" mass="32223">MRKTLILLLLICITSCKENKETKTKNAETTAQKSDIDFNTLELDNLKWWPYHENNIILSSEFIAINDKSETITKDDFLNLLTTGDYIPLKLIAPDNARKYKLYKLSASADKKIREIIKSTSENIYTKFKMEGTPFPDFSFTDLDGKEYTNENTKGKVLVFKCWFINCKPCVAEFPELNTFVDEYKQRENVEFISLAIDDKAALDRFLSKKVFNYKTIPNQEDFIENKLFVKAYPTHIVVNENGSIEKVVSKATELISFLENGDILTTNKNEGLPPPPGPSL</sequence>
<dbReference type="GO" id="GO:0016491">
    <property type="term" value="F:oxidoreductase activity"/>
    <property type="evidence" value="ECO:0007669"/>
    <property type="project" value="InterPro"/>
</dbReference>
<dbReference type="PANTHER" id="PTHR42852:SF17">
    <property type="entry name" value="THIOREDOXIN-LIKE PROTEIN HI_1115"/>
    <property type="match status" value="1"/>
</dbReference>
<dbReference type="Proteomes" id="UP000184314">
    <property type="component" value="Unassembled WGS sequence"/>
</dbReference>
<dbReference type="RefSeq" id="WP_073246972.1">
    <property type="nucleotide sequence ID" value="NZ_FQZX01000004.1"/>
</dbReference>
<dbReference type="InterPro" id="IPR013766">
    <property type="entry name" value="Thioredoxin_domain"/>
</dbReference>
<dbReference type="Pfam" id="PF00578">
    <property type="entry name" value="AhpC-TSA"/>
    <property type="match status" value="1"/>
</dbReference>
<evidence type="ECO:0000259" key="1">
    <source>
        <dbReference type="PROSITE" id="PS51352"/>
    </source>
</evidence>
<keyword evidence="3" id="KW-1185">Reference proteome</keyword>
<dbReference type="OrthoDB" id="9815205at2"/>
<evidence type="ECO:0000313" key="3">
    <source>
        <dbReference type="Proteomes" id="UP000184314"/>
    </source>
</evidence>
<dbReference type="CDD" id="cd02966">
    <property type="entry name" value="TlpA_like_family"/>
    <property type="match status" value="1"/>
</dbReference>
<gene>
    <name evidence="2" type="ORF">SAMN04488007_3697</name>
</gene>
<dbReference type="Gene3D" id="3.40.30.10">
    <property type="entry name" value="Glutaredoxin"/>
    <property type="match status" value="1"/>
</dbReference>
<proteinExistence type="predicted"/>
<dbReference type="InterPro" id="IPR036249">
    <property type="entry name" value="Thioredoxin-like_sf"/>
</dbReference>
<dbReference type="EMBL" id="FQZX01000004">
    <property type="protein sequence ID" value="SHK72994.1"/>
    <property type="molecule type" value="Genomic_DNA"/>
</dbReference>
<keyword evidence="2" id="KW-0413">Isomerase</keyword>
<dbReference type="InterPro" id="IPR000866">
    <property type="entry name" value="AhpC/TSA"/>
</dbReference>
<dbReference type="PANTHER" id="PTHR42852">
    <property type="entry name" value="THIOL:DISULFIDE INTERCHANGE PROTEIN DSBE"/>
    <property type="match status" value="1"/>
</dbReference>
<dbReference type="InterPro" id="IPR050553">
    <property type="entry name" value="Thioredoxin_ResA/DsbE_sf"/>
</dbReference>